<name>A0ABW0LMH0_9BACI</name>
<dbReference type="InterPro" id="IPR045865">
    <property type="entry name" value="ACT-like_dom_sf"/>
</dbReference>
<dbReference type="EMBL" id="JBHSMC010000043">
    <property type="protein sequence ID" value="MFC5466908.1"/>
    <property type="molecule type" value="Genomic_DNA"/>
</dbReference>
<sequence length="342" mass="38016">MLLLDDVYKVYGKKKEKKVEALKGITLSVEKGEIFGVVGFSGAGKSTLIRCVNLLERPTSGRVLINGVDLLTLSPKKLCEQRKKIGMIFQQYNLLHSKTIAQNVAMPLVLEGKPKAYIKEKVTELLSFVGLEDRMNHYPEQLSGGQKQRVGIARALATDPDILLCDEATSALDPTTTQSVLDLLRKVRDEFQVTILMITHEMNVIKDICDKVAVIEGGKIVEQGSVMEVFTEPKTEIARSFVRTVLNDETPKGIKDWMKASNGKTYRVIFKGNATNIPLLSDTAKKFSVDLNVFHGMVTELQGQPFGNLLINIQGDSNEIEQAVEFMKSQEAIVKEVTPNEF</sequence>
<dbReference type="CDD" id="cd03258">
    <property type="entry name" value="ABC_MetN_methionine_transporter"/>
    <property type="match status" value="1"/>
</dbReference>
<dbReference type="SUPFAM" id="SSF52540">
    <property type="entry name" value="P-loop containing nucleoside triphosphate hydrolases"/>
    <property type="match status" value="1"/>
</dbReference>
<dbReference type="InterPro" id="IPR050086">
    <property type="entry name" value="MetN_ABC_transporter-like"/>
</dbReference>
<dbReference type="SUPFAM" id="SSF55021">
    <property type="entry name" value="ACT-like"/>
    <property type="match status" value="1"/>
</dbReference>
<dbReference type="SMART" id="SM00930">
    <property type="entry name" value="NIL"/>
    <property type="match status" value="1"/>
</dbReference>
<keyword evidence="4 9" id="KW-0067">ATP-binding</keyword>
<evidence type="ECO:0000256" key="4">
    <source>
        <dbReference type="ARBA" id="ARBA00022840"/>
    </source>
</evidence>
<comment type="caution">
    <text evidence="9">The sequence shown here is derived from an EMBL/GenBank/DDBJ whole genome shotgun (WGS) entry which is preliminary data.</text>
</comment>
<evidence type="ECO:0000256" key="2">
    <source>
        <dbReference type="ARBA" id="ARBA00022475"/>
    </source>
</evidence>
<dbReference type="Pfam" id="PF00005">
    <property type="entry name" value="ABC_tran"/>
    <property type="match status" value="1"/>
</dbReference>
<keyword evidence="6" id="KW-0029">Amino-acid transport</keyword>
<dbReference type="PROSITE" id="PS50893">
    <property type="entry name" value="ABC_TRANSPORTER_2"/>
    <property type="match status" value="1"/>
</dbReference>
<dbReference type="PROSITE" id="PS00211">
    <property type="entry name" value="ABC_TRANSPORTER_1"/>
    <property type="match status" value="1"/>
</dbReference>
<dbReference type="InterPro" id="IPR003593">
    <property type="entry name" value="AAA+_ATPase"/>
</dbReference>
<evidence type="ECO:0000313" key="10">
    <source>
        <dbReference type="Proteomes" id="UP001596147"/>
    </source>
</evidence>
<organism evidence="9 10">
    <name type="scientific">Lederbergia graminis</name>
    <dbReference type="NCBI Taxonomy" id="735518"/>
    <lineage>
        <taxon>Bacteria</taxon>
        <taxon>Bacillati</taxon>
        <taxon>Bacillota</taxon>
        <taxon>Bacilli</taxon>
        <taxon>Bacillales</taxon>
        <taxon>Bacillaceae</taxon>
        <taxon>Lederbergia</taxon>
    </lineage>
</organism>
<dbReference type="InterPro" id="IPR027417">
    <property type="entry name" value="P-loop_NTPase"/>
</dbReference>
<dbReference type="SMART" id="SM00382">
    <property type="entry name" value="AAA"/>
    <property type="match status" value="1"/>
</dbReference>
<keyword evidence="2" id="KW-1003">Cell membrane</keyword>
<dbReference type="GO" id="GO:0005524">
    <property type="term" value="F:ATP binding"/>
    <property type="evidence" value="ECO:0007669"/>
    <property type="project" value="UniProtKB-KW"/>
</dbReference>
<keyword evidence="1" id="KW-0813">Transport</keyword>
<dbReference type="InterPro" id="IPR003439">
    <property type="entry name" value="ABC_transporter-like_ATP-bd"/>
</dbReference>
<reference evidence="10" key="1">
    <citation type="journal article" date="2019" name="Int. J. Syst. Evol. Microbiol.">
        <title>The Global Catalogue of Microorganisms (GCM) 10K type strain sequencing project: providing services to taxonomists for standard genome sequencing and annotation.</title>
        <authorList>
            <consortium name="The Broad Institute Genomics Platform"/>
            <consortium name="The Broad Institute Genome Sequencing Center for Infectious Disease"/>
            <person name="Wu L."/>
            <person name="Ma J."/>
        </authorList>
    </citation>
    <scope>NUCLEOTIDE SEQUENCE [LARGE SCALE GENOMIC DNA]</scope>
    <source>
        <strain evidence="10">CGMCC 1.12237</strain>
    </source>
</reference>
<feature type="domain" description="ABC transporter" evidence="8">
    <location>
        <begin position="2"/>
        <end position="242"/>
    </location>
</feature>
<keyword evidence="5" id="KW-1278">Translocase</keyword>
<evidence type="ECO:0000256" key="1">
    <source>
        <dbReference type="ARBA" id="ARBA00022448"/>
    </source>
</evidence>
<keyword evidence="3" id="KW-0547">Nucleotide-binding</keyword>
<dbReference type="InterPro" id="IPR041701">
    <property type="entry name" value="MetN_ABC"/>
</dbReference>
<dbReference type="InterPro" id="IPR018449">
    <property type="entry name" value="NIL_domain"/>
</dbReference>
<dbReference type="Gene3D" id="3.30.70.260">
    <property type="match status" value="1"/>
</dbReference>
<keyword evidence="10" id="KW-1185">Reference proteome</keyword>
<evidence type="ECO:0000313" key="9">
    <source>
        <dbReference type="EMBL" id="MFC5466908.1"/>
    </source>
</evidence>
<dbReference type="Pfam" id="PF09383">
    <property type="entry name" value="NIL"/>
    <property type="match status" value="1"/>
</dbReference>
<dbReference type="InterPro" id="IPR017871">
    <property type="entry name" value="ABC_transporter-like_CS"/>
</dbReference>
<accession>A0ABW0LMH0</accession>
<evidence type="ECO:0000256" key="3">
    <source>
        <dbReference type="ARBA" id="ARBA00022741"/>
    </source>
</evidence>
<keyword evidence="7" id="KW-0472">Membrane</keyword>
<dbReference type="Gene3D" id="3.40.50.300">
    <property type="entry name" value="P-loop containing nucleotide triphosphate hydrolases"/>
    <property type="match status" value="1"/>
</dbReference>
<evidence type="ECO:0000259" key="8">
    <source>
        <dbReference type="PROSITE" id="PS50893"/>
    </source>
</evidence>
<evidence type="ECO:0000256" key="5">
    <source>
        <dbReference type="ARBA" id="ARBA00022967"/>
    </source>
</evidence>
<gene>
    <name evidence="9" type="ORF">ACFPM4_19465</name>
</gene>
<evidence type="ECO:0000256" key="6">
    <source>
        <dbReference type="ARBA" id="ARBA00022970"/>
    </source>
</evidence>
<protein>
    <submittedName>
        <fullName evidence="9">Methionine ABC transporter ATP-binding protein</fullName>
    </submittedName>
</protein>
<dbReference type="Proteomes" id="UP001596147">
    <property type="component" value="Unassembled WGS sequence"/>
</dbReference>
<proteinExistence type="predicted"/>
<dbReference type="RefSeq" id="WP_382355564.1">
    <property type="nucleotide sequence ID" value="NZ_JBHSMC010000043.1"/>
</dbReference>
<evidence type="ECO:0000256" key="7">
    <source>
        <dbReference type="ARBA" id="ARBA00023136"/>
    </source>
</evidence>
<dbReference type="PANTHER" id="PTHR43166:SF30">
    <property type="entry name" value="METHIONINE IMPORT ATP-BINDING PROTEIN METN"/>
    <property type="match status" value="1"/>
</dbReference>
<dbReference type="PANTHER" id="PTHR43166">
    <property type="entry name" value="AMINO ACID IMPORT ATP-BINDING PROTEIN"/>
    <property type="match status" value="1"/>
</dbReference>